<proteinExistence type="predicted"/>
<organism evidence="1 2">
    <name type="scientific">Candidatus Lactobacillus pullistercoris</name>
    <dbReference type="NCBI Taxonomy" id="2838636"/>
    <lineage>
        <taxon>Bacteria</taxon>
        <taxon>Bacillati</taxon>
        <taxon>Bacillota</taxon>
        <taxon>Bacilli</taxon>
        <taxon>Lactobacillales</taxon>
        <taxon>Lactobacillaceae</taxon>
        <taxon>Lactobacillus</taxon>
    </lineage>
</organism>
<sequence length="208" mass="24410">MLNLKNAYFTGKDEFPVLRAQSNDFQRPFQMIRFSDRKDASLNDAICFYEWDLRFERQLDDQHLGKLILDFKRAGSVVQPDYSIFADEPLILQKMAVFNKNRVACELQSYGIEIIPNLRWGDRRSFEFAFSGIPKHQICAVGTYGQIRDKERRYLFEAGLEQALIQAEPKQLLVYGSMPDSIFRSYKGSVDFHQYDNWQIHAFDKKVV</sequence>
<dbReference type="EMBL" id="JAHLFT010000046">
    <property type="protein sequence ID" value="MBU3828228.1"/>
    <property type="molecule type" value="Genomic_DNA"/>
</dbReference>
<evidence type="ECO:0000313" key="1">
    <source>
        <dbReference type="EMBL" id="MBU3828228.1"/>
    </source>
</evidence>
<protein>
    <submittedName>
        <fullName evidence="1">DUF4417 domain-containing protein</fullName>
    </submittedName>
</protein>
<reference evidence="1" key="2">
    <citation type="submission" date="2021-04" db="EMBL/GenBank/DDBJ databases">
        <authorList>
            <person name="Gilroy R."/>
        </authorList>
    </citation>
    <scope>NUCLEOTIDE SEQUENCE</scope>
    <source>
        <strain evidence="1">F6-686</strain>
    </source>
</reference>
<dbReference type="InterPro" id="IPR025530">
    <property type="entry name" value="DUF4417"/>
</dbReference>
<comment type="caution">
    <text evidence="1">The sequence shown here is derived from an EMBL/GenBank/DDBJ whole genome shotgun (WGS) entry which is preliminary data.</text>
</comment>
<dbReference type="AlphaFoldDB" id="A0A9E2NTI3"/>
<gene>
    <name evidence="1" type="ORF">H9806_03650</name>
</gene>
<dbReference type="Pfam" id="PF14386">
    <property type="entry name" value="DUF4417"/>
    <property type="match status" value="1"/>
</dbReference>
<dbReference type="Proteomes" id="UP000823844">
    <property type="component" value="Unassembled WGS sequence"/>
</dbReference>
<accession>A0A9E2NTI3</accession>
<reference evidence="1" key="1">
    <citation type="journal article" date="2021" name="PeerJ">
        <title>Extensive microbial diversity within the chicken gut microbiome revealed by metagenomics and culture.</title>
        <authorList>
            <person name="Gilroy R."/>
            <person name="Ravi A."/>
            <person name="Getino M."/>
            <person name="Pursley I."/>
            <person name="Horton D.L."/>
            <person name="Alikhan N.F."/>
            <person name="Baker D."/>
            <person name="Gharbi K."/>
            <person name="Hall N."/>
            <person name="Watson M."/>
            <person name="Adriaenssens E.M."/>
            <person name="Foster-Nyarko E."/>
            <person name="Jarju S."/>
            <person name="Secka A."/>
            <person name="Antonio M."/>
            <person name="Oren A."/>
            <person name="Chaudhuri R.R."/>
            <person name="La Ragione R."/>
            <person name="Hildebrand F."/>
            <person name="Pallen M.J."/>
        </authorList>
    </citation>
    <scope>NUCLEOTIDE SEQUENCE</scope>
    <source>
        <strain evidence="1">F6-686</strain>
    </source>
</reference>
<name>A0A9E2NTI3_9LACO</name>
<evidence type="ECO:0000313" key="2">
    <source>
        <dbReference type="Proteomes" id="UP000823844"/>
    </source>
</evidence>